<comment type="caution">
    <text evidence="1">The sequence shown here is derived from an EMBL/GenBank/DDBJ whole genome shotgun (WGS) entry which is preliminary data.</text>
</comment>
<accession>A0AA42J0G2</accession>
<dbReference type="AlphaFoldDB" id="A0AA42J0G2"/>
<dbReference type="Proteomes" id="UP001169242">
    <property type="component" value="Unassembled WGS sequence"/>
</dbReference>
<proteinExistence type="predicted"/>
<gene>
    <name evidence="1" type="ORF">PBV87_07785</name>
</gene>
<reference evidence="1" key="1">
    <citation type="journal article" date="2023" name="Int. J. Syst. Evol. Microbiol.">
        <title>&lt;i&gt;Holtiella tumoricola&lt;/i&gt; gen. nov. sp. nov., isolated from a human clinical sample.</title>
        <authorList>
            <person name="Allen-Vercoe E."/>
            <person name="Daigneault M.C."/>
            <person name="Vancuren S.J."/>
            <person name="Cochrane K."/>
            <person name="O'Neal L.L."/>
            <person name="Sankaranarayanan K."/>
            <person name="Lawson P.A."/>
        </authorList>
    </citation>
    <scope>NUCLEOTIDE SEQUENCE</scope>
    <source>
        <strain evidence="1">CC70A</strain>
    </source>
</reference>
<evidence type="ECO:0000313" key="1">
    <source>
        <dbReference type="EMBL" id="MDA3731375.1"/>
    </source>
</evidence>
<organism evidence="1 2">
    <name type="scientific">Holtiella tumoricola</name>
    <dbReference type="NCBI Taxonomy" id="3018743"/>
    <lineage>
        <taxon>Bacteria</taxon>
        <taxon>Bacillati</taxon>
        <taxon>Bacillota</taxon>
        <taxon>Clostridia</taxon>
        <taxon>Lachnospirales</taxon>
        <taxon>Cellulosilyticaceae</taxon>
        <taxon>Holtiella</taxon>
    </lineage>
</organism>
<dbReference type="EMBL" id="JAQIFT010000033">
    <property type="protein sequence ID" value="MDA3731375.1"/>
    <property type="molecule type" value="Genomic_DNA"/>
</dbReference>
<name>A0AA42J0G2_9FIRM</name>
<protein>
    <submittedName>
        <fullName evidence="1">4-oxalocrotonate tautomerase</fullName>
    </submittedName>
</protein>
<dbReference type="RefSeq" id="WP_271011762.1">
    <property type="nucleotide sequence ID" value="NZ_JAQIFT010000033.1"/>
</dbReference>
<sequence>MAETKNLCAQIPLALHQKICAEKEKSTLTLSQYVEQLITEYYEIKEMKPMAQTRTLALQISEELFARIKKHVDSTPQLTQKAFITDLITKALDVIEAQEQINE</sequence>
<keyword evidence="2" id="KW-1185">Reference proteome</keyword>
<evidence type="ECO:0000313" key="2">
    <source>
        <dbReference type="Proteomes" id="UP001169242"/>
    </source>
</evidence>